<evidence type="ECO:0000256" key="2">
    <source>
        <dbReference type="ARBA" id="ARBA00022448"/>
    </source>
</evidence>
<reference evidence="8" key="1">
    <citation type="submission" date="2019-12" db="EMBL/GenBank/DDBJ databases">
        <title>Clostridiaceae gen. nov. sp. nov., isolated from sediment in Xinjiang, China.</title>
        <authorList>
            <person name="Zhang R."/>
        </authorList>
    </citation>
    <scope>NUCLEOTIDE SEQUENCE</scope>
    <source>
        <strain evidence="8">D2Q-11</strain>
    </source>
</reference>
<dbReference type="EMBL" id="WSFT01000019">
    <property type="protein sequence ID" value="MBS4537671.1"/>
    <property type="molecule type" value="Genomic_DNA"/>
</dbReference>
<proteinExistence type="predicted"/>
<evidence type="ECO:0000256" key="1">
    <source>
        <dbReference type="ARBA" id="ARBA00004127"/>
    </source>
</evidence>
<dbReference type="Pfam" id="PF02508">
    <property type="entry name" value="Rnf-Nqr"/>
    <property type="match status" value="1"/>
</dbReference>
<keyword evidence="9" id="KW-1185">Reference proteome</keyword>
<evidence type="ECO:0000256" key="3">
    <source>
        <dbReference type="ARBA" id="ARBA00022692"/>
    </source>
</evidence>
<dbReference type="InterPro" id="IPR003667">
    <property type="entry name" value="NqrDE/RnfAE"/>
</dbReference>
<evidence type="ECO:0000313" key="9">
    <source>
        <dbReference type="Proteomes" id="UP000724672"/>
    </source>
</evidence>
<dbReference type="PANTHER" id="PTHR30586">
    <property type="entry name" value="ELECTRON TRANSPORT COMPLEX PROTEIN RNFE"/>
    <property type="match status" value="1"/>
</dbReference>
<keyword evidence="2" id="KW-0813">Transport</keyword>
<keyword evidence="6 7" id="KW-0472">Membrane</keyword>
<feature type="transmembrane region" description="Helical" evidence="7">
    <location>
        <begin position="127"/>
        <end position="150"/>
    </location>
</feature>
<evidence type="ECO:0000313" key="8">
    <source>
        <dbReference type="EMBL" id="MBS4537671.1"/>
    </source>
</evidence>
<dbReference type="GO" id="GO:0012505">
    <property type="term" value="C:endomembrane system"/>
    <property type="evidence" value="ECO:0007669"/>
    <property type="project" value="UniProtKB-SubCell"/>
</dbReference>
<comment type="subcellular location">
    <subcellularLocation>
        <location evidence="1">Endomembrane system</location>
        <topology evidence="1">Multi-pass membrane protein</topology>
    </subcellularLocation>
</comment>
<accession>A0A942UVI7</accession>
<protein>
    <submittedName>
        <fullName evidence="8">NADH:ubiquinone reductase (Na(+)-transporting) subunit D</fullName>
    </submittedName>
</protein>
<dbReference type="PANTHER" id="PTHR30586:SF1">
    <property type="entry name" value="NA(+)-TRANSLOCATING NADH-QUINONE REDUCTASE SUBUNIT D"/>
    <property type="match status" value="1"/>
</dbReference>
<evidence type="ECO:0000256" key="7">
    <source>
        <dbReference type="SAM" id="Phobius"/>
    </source>
</evidence>
<keyword evidence="3 7" id="KW-0812">Transmembrane</keyword>
<keyword evidence="4" id="KW-1278">Translocase</keyword>
<feature type="transmembrane region" description="Helical" evidence="7">
    <location>
        <begin position="73"/>
        <end position="93"/>
    </location>
</feature>
<sequence>MGNKKLKKIFTLGIWKDNPIYRQILGICSALAVTNLMLNSLVMGIGLIFVTSFSELTVSLLRKHTPKHIRMMVQVLIISSFVIIVDIVLKAYYPSMSKALGPYVGLIITNCIIMGRCESYAQNNKPLYAFMDGIASGTGYAIILLVIAFFRELLGFGSLFGYQVLGEWFTKWTIMVMAPGAFFMLGIVIWVARSLLPGTEEESMKGEAIS</sequence>
<organism evidence="8 9">
    <name type="scientific">Anaeromonas frigoriresistens</name>
    <dbReference type="NCBI Taxonomy" id="2683708"/>
    <lineage>
        <taxon>Bacteria</taxon>
        <taxon>Bacillati</taxon>
        <taxon>Bacillota</taxon>
        <taxon>Tissierellia</taxon>
        <taxon>Tissierellales</taxon>
        <taxon>Thermohalobacteraceae</taxon>
        <taxon>Anaeromonas</taxon>
    </lineage>
</organism>
<dbReference type="GO" id="GO:0005886">
    <property type="term" value="C:plasma membrane"/>
    <property type="evidence" value="ECO:0007669"/>
    <property type="project" value="TreeGrafter"/>
</dbReference>
<feature type="transmembrane region" description="Helical" evidence="7">
    <location>
        <begin position="170"/>
        <end position="192"/>
    </location>
</feature>
<dbReference type="NCBIfam" id="NF006777">
    <property type="entry name" value="PRK09292.1"/>
    <property type="match status" value="1"/>
</dbReference>
<keyword evidence="5 7" id="KW-1133">Transmembrane helix</keyword>
<evidence type="ECO:0000256" key="5">
    <source>
        <dbReference type="ARBA" id="ARBA00022989"/>
    </source>
</evidence>
<dbReference type="PIRSF" id="PIRSF006102">
    <property type="entry name" value="NQR_DE"/>
    <property type="match status" value="1"/>
</dbReference>
<evidence type="ECO:0000256" key="4">
    <source>
        <dbReference type="ARBA" id="ARBA00022967"/>
    </source>
</evidence>
<dbReference type="AlphaFoldDB" id="A0A942UVI7"/>
<evidence type="ECO:0000256" key="6">
    <source>
        <dbReference type="ARBA" id="ARBA00023136"/>
    </source>
</evidence>
<dbReference type="NCBIfam" id="NF009070">
    <property type="entry name" value="PRK12405.1"/>
    <property type="match status" value="1"/>
</dbReference>
<comment type="caution">
    <text evidence="8">The sequence shown here is derived from an EMBL/GenBank/DDBJ whole genome shotgun (WGS) entry which is preliminary data.</text>
</comment>
<dbReference type="RefSeq" id="WP_203365593.1">
    <property type="nucleotide sequence ID" value="NZ_WSFT01000019.1"/>
</dbReference>
<name>A0A942UVI7_9FIRM</name>
<gene>
    <name evidence="8" type="ORF">GOQ27_04305</name>
</gene>
<dbReference type="Proteomes" id="UP000724672">
    <property type="component" value="Unassembled WGS sequence"/>
</dbReference>